<dbReference type="InterPro" id="IPR036412">
    <property type="entry name" value="HAD-like_sf"/>
</dbReference>
<dbReference type="InterPro" id="IPR006439">
    <property type="entry name" value="HAD-SF_hydro_IA"/>
</dbReference>
<protein>
    <recommendedName>
        <fullName evidence="8">Haloacid dehalogenase</fullName>
    </recommendedName>
</protein>
<dbReference type="PANTHER" id="PTHR46193:SF18">
    <property type="entry name" value="HEXITOL PHOSPHATASE B"/>
    <property type="match status" value="1"/>
</dbReference>
<comment type="cofactor">
    <cofactor evidence="1">
        <name>Mg(2+)</name>
        <dbReference type="ChEBI" id="CHEBI:18420"/>
    </cofactor>
</comment>
<dbReference type="Pfam" id="PF00702">
    <property type="entry name" value="Hydrolase"/>
    <property type="match status" value="1"/>
</dbReference>
<keyword evidence="4" id="KW-0460">Magnesium</keyword>
<dbReference type="GO" id="GO:0046872">
    <property type="term" value="F:metal ion binding"/>
    <property type="evidence" value="ECO:0007669"/>
    <property type="project" value="UniProtKB-KW"/>
</dbReference>
<dbReference type="SFLD" id="SFLDS00003">
    <property type="entry name" value="Haloacid_Dehalogenase"/>
    <property type="match status" value="1"/>
</dbReference>
<gene>
    <name evidence="6" type="ORF">CWS72_18250</name>
</gene>
<comment type="caution">
    <text evidence="6">The sequence shown here is derived from an EMBL/GenBank/DDBJ whole genome shotgun (WGS) entry which is preliminary data.</text>
</comment>
<reference evidence="7" key="1">
    <citation type="submission" date="2017-12" db="EMBL/GenBank/DDBJ databases">
        <title>Draft genome sequence of Telmatospirillum siberiense 26-4b1T, an acidotolerant peatland alphaproteobacterium potentially involved in sulfur cycling.</title>
        <authorList>
            <person name="Hausmann B."/>
            <person name="Pjevac P."/>
            <person name="Schreck K."/>
            <person name="Herbold C.W."/>
            <person name="Daims H."/>
            <person name="Wagner M."/>
            <person name="Pester M."/>
            <person name="Loy A."/>
        </authorList>
    </citation>
    <scope>NUCLEOTIDE SEQUENCE [LARGE SCALE GENOMIC DNA]</scope>
    <source>
        <strain evidence="7">26-4b1</strain>
    </source>
</reference>
<dbReference type="CDD" id="cd07505">
    <property type="entry name" value="HAD_BPGM-like"/>
    <property type="match status" value="1"/>
</dbReference>
<dbReference type="InterPro" id="IPR023198">
    <property type="entry name" value="PGP-like_dom2"/>
</dbReference>
<dbReference type="EMBL" id="PIUM01000023">
    <property type="protein sequence ID" value="PKU23166.1"/>
    <property type="molecule type" value="Genomic_DNA"/>
</dbReference>
<evidence type="ECO:0000313" key="6">
    <source>
        <dbReference type="EMBL" id="PKU23166.1"/>
    </source>
</evidence>
<dbReference type="RefSeq" id="WP_101252064.1">
    <property type="nucleotide sequence ID" value="NZ_PIUM01000023.1"/>
</dbReference>
<keyword evidence="5" id="KW-0119">Carbohydrate metabolism</keyword>
<dbReference type="InterPro" id="IPR023214">
    <property type="entry name" value="HAD_sf"/>
</dbReference>
<dbReference type="Gene3D" id="1.10.150.240">
    <property type="entry name" value="Putative phosphatase, domain 2"/>
    <property type="match status" value="1"/>
</dbReference>
<comment type="similarity">
    <text evidence="2">Belongs to the HAD-like hydrolase superfamily. CbbY/CbbZ/Gph/YieH family.</text>
</comment>
<dbReference type="Proteomes" id="UP000233293">
    <property type="component" value="Unassembled WGS sequence"/>
</dbReference>
<dbReference type="NCBIfam" id="TIGR01509">
    <property type="entry name" value="HAD-SF-IA-v3"/>
    <property type="match status" value="1"/>
</dbReference>
<dbReference type="AlphaFoldDB" id="A0A2N3PS10"/>
<dbReference type="OrthoDB" id="9800058at2"/>
<dbReference type="SUPFAM" id="SSF56784">
    <property type="entry name" value="HAD-like"/>
    <property type="match status" value="1"/>
</dbReference>
<keyword evidence="3" id="KW-0479">Metal-binding</keyword>
<keyword evidence="7" id="KW-1185">Reference proteome</keyword>
<evidence type="ECO:0000313" key="7">
    <source>
        <dbReference type="Proteomes" id="UP000233293"/>
    </source>
</evidence>
<evidence type="ECO:0000256" key="2">
    <source>
        <dbReference type="ARBA" id="ARBA00006171"/>
    </source>
</evidence>
<dbReference type="GO" id="GO:0003824">
    <property type="term" value="F:catalytic activity"/>
    <property type="evidence" value="ECO:0007669"/>
    <property type="project" value="UniProtKB-ARBA"/>
</dbReference>
<dbReference type="PANTHER" id="PTHR46193">
    <property type="entry name" value="6-PHOSPHOGLUCONATE PHOSPHATASE"/>
    <property type="match status" value="1"/>
</dbReference>
<evidence type="ECO:0000256" key="4">
    <source>
        <dbReference type="ARBA" id="ARBA00022842"/>
    </source>
</evidence>
<accession>A0A2N3PS10</accession>
<dbReference type="SFLD" id="SFLDG01135">
    <property type="entry name" value="C1.5.6:_HAD__Beta-PGM__Phospha"/>
    <property type="match status" value="1"/>
</dbReference>
<sequence length="223" mass="23501">MSLNALLFDLDGTLVDSDALHIQAFRAVAAEHGVSFDADFFARHMSGHTNAQICLSLFPDLSAAEHERIADEKEALFRRLLEGASLAIPGVVPLVEWALDRGMSVGVVSNAPPANVRAVVQSLGLAGKFAVEICGGSVPRGKPDPMPYRVALERLGVPGERAVAFEDTPLGIRAAVGAGIATVGLTTTQPEENLLAAGALLAVKTYEDQRLTAFLAERLSMAS</sequence>
<evidence type="ECO:0000256" key="3">
    <source>
        <dbReference type="ARBA" id="ARBA00022723"/>
    </source>
</evidence>
<organism evidence="6 7">
    <name type="scientific">Telmatospirillum siberiense</name>
    <dbReference type="NCBI Taxonomy" id="382514"/>
    <lineage>
        <taxon>Bacteria</taxon>
        <taxon>Pseudomonadati</taxon>
        <taxon>Pseudomonadota</taxon>
        <taxon>Alphaproteobacteria</taxon>
        <taxon>Rhodospirillales</taxon>
        <taxon>Rhodospirillaceae</taxon>
        <taxon>Telmatospirillum</taxon>
    </lineage>
</organism>
<proteinExistence type="inferred from homology"/>
<evidence type="ECO:0000256" key="1">
    <source>
        <dbReference type="ARBA" id="ARBA00001946"/>
    </source>
</evidence>
<evidence type="ECO:0000256" key="5">
    <source>
        <dbReference type="ARBA" id="ARBA00023277"/>
    </source>
</evidence>
<dbReference type="InterPro" id="IPR051600">
    <property type="entry name" value="Beta-PGM-like"/>
</dbReference>
<name>A0A2N3PS10_9PROT</name>
<evidence type="ECO:0008006" key="8">
    <source>
        <dbReference type="Google" id="ProtNLM"/>
    </source>
</evidence>
<dbReference type="Gene3D" id="3.40.50.1000">
    <property type="entry name" value="HAD superfamily/HAD-like"/>
    <property type="match status" value="1"/>
</dbReference>
<dbReference type="SFLD" id="SFLDG01129">
    <property type="entry name" value="C1.5:_HAD__Beta-PGM__Phosphata"/>
    <property type="match status" value="1"/>
</dbReference>